<sequence>MIVLNGGSSSGKSGIARCLQAVLPDPWLVLGTDVFVEMLPVSMREPEAEGAGSGKGLVIAADGTVTVGEDFLRLQDAWVAGVVAMVRAGARVIVDEVFLGGGAGQERWKTALGGDVEVLWVGVRCSAEVAAGREIARGDRTPGMAAGQAESVHRDMVYDLEVDTTRTESLDCARRIAVQVRREDENMTTDELFAGALAEVVTDENVPQPFLLALHQRPTREVFDRAVELLGRDDPDERALGVNVLRELGDEDEEGWRPFTEETVEAVLAEMGDEPDPWVLSQLISVLGYHRACGALDLVLGYRDHPEQPLRFAVAAALPLLADEGRTERRVLDALLELGSDDSEAVRWYALYALFNETVGVDAAERRSWANGLAAGSAGDAGRREQLVQLAGCLGGEAEGDPELGTLLKRRMT</sequence>
<dbReference type="EMBL" id="BMVC01000003">
    <property type="protein sequence ID" value="GHC86828.1"/>
    <property type="molecule type" value="Genomic_DNA"/>
</dbReference>
<accession>A0A918WV28</accession>
<dbReference type="Gene3D" id="1.25.10.10">
    <property type="entry name" value="Leucine-rich Repeat Variant"/>
    <property type="match status" value="1"/>
</dbReference>
<dbReference type="InterPro" id="IPR016024">
    <property type="entry name" value="ARM-type_fold"/>
</dbReference>
<reference evidence="1" key="1">
    <citation type="journal article" date="2014" name="Int. J. Syst. Evol. Microbiol.">
        <title>Complete genome sequence of Corynebacterium casei LMG S-19264T (=DSM 44701T), isolated from a smear-ripened cheese.</title>
        <authorList>
            <consortium name="US DOE Joint Genome Institute (JGI-PGF)"/>
            <person name="Walter F."/>
            <person name="Albersmeier A."/>
            <person name="Kalinowski J."/>
            <person name="Ruckert C."/>
        </authorList>
    </citation>
    <scope>NUCLEOTIDE SEQUENCE</scope>
    <source>
        <strain evidence="1">JCM 4637</strain>
    </source>
</reference>
<dbReference type="AlphaFoldDB" id="A0A918WV28"/>
<name>A0A918WV28_9ACTN</name>
<comment type="caution">
    <text evidence="1">The sequence shown here is derived from an EMBL/GenBank/DDBJ whole genome shotgun (WGS) entry which is preliminary data.</text>
</comment>
<dbReference type="Gene3D" id="3.40.50.300">
    <property type="entry name" value="P-loop containing nucleotide triphosphate hydrolases"/>
    <property type="match status" value="1"/>
</dbReference>
<gene>
    <name evidence="1" type="ORF">GCM10010334_18160</name>
</gene>
<dbReference type="NCBIfam" id="NF033114">
    <property type="entry name" value="phos_trans_CPT"/>
    <property type="match status" value="1"/>
</dbReference>
<dbReference type="SUPFAM" id="SSF48371">
    <property type="entry name" value="ARM repeat"/>
    <property type="match status" value="1"/>
</dbReference>
<dbReference type="InterPro" id="IPR027417">
    <property type="entry name" value="P-loop_NTPase"/>
</dbReference>
<evidence type="ECO:0000313" key="1">
    <source>
        <dbReference type="EMBL" id="GHC86828.1"/>
    </source>
</evidence>
<dbReference type="Pfam" id="PF07931">
    <property type="entry name" value="CPT"/>
    <property type="match status" value="1"/>
</dbReference>
<dbReference type="InterPro" id="IPR011989">
    <property type="entry name" value="ARM-like"/>
</dbReference>
<evidence type="ECO:0000313" key="2">
    <source>
        <dbReference type="Proteomes" id="UP000638353"/>
    </source>
</evidence>
<dbReference type="Proteomes" id="UP000638353">
    <property type="component" value="Unassembled WGS sequence"/>
</dbReference>
<dbReference type="SUPFAM" id="SSF52540">
    <property type="entry name" value="P-loop containing nucleoside triphosphate hydrolases"/>
    <property type="match status" value="1"/>
</dbReference>
<reference evidence="1" key="2">
    <citation type="submission" date="2020-09" db="EMBL/GenBank/DDBJ databases">
        <authorList>
            <person name="Sun Q."/>
            <person name="Ohkuma M."/>
        </authorList>
    </citation>
    <scope>NUCLEOTIDE SEQUENCE</scope>
    <source>
        <strain evidence="1">JCM 4637</strain>
    </source>
</reference>
<proteinExistence type="predicted"/>
<organism evidence="1 2">
    <name type="scientific">Streptomyces finlayi</name>
    <dbReference type="NCBI Taxonomy" id="67296"/>
    <lineage>
        <taxon>Bacteria</taxon>
        <taxon>Bacillati</taxon>
        <taxon>Actinomycetota</taxon>
        <taxon>Actinomycetes</taxon>
        <taxon>Kitasatosporales</taxon>
        <taxon>Streptomycetaceae</taxon>
        <taxon>Streptomyces</taxon>
    </lineage>
</organism>
<protein>
    <submittedName>
        <fullName evidence="1">Uncharacterized protein</fullName>
    </submittedName>
</protein>